<evidence type="ECO:0000256" key="5">
    <source>
        <dbReference type="PROSITE-ProRule" id="PRU00325"/>
    </source>
</evidence>
<sequence length="266" mass="30939">MRSVDKAKLSMQILELEADFYSRNRRPVTRFSHLRELEEYAGSVYTERAFARFKKEVEREKGLSSRLVQSLNRVRTYFVMRYRRPERVLRVEVHDDESTIKCSCRKFEKEGIPCRHTINIMKVEDMEIIPDAMVLRRWRIDCGKNNATVKPFTIDVEDTKIFWQASLRVLCNKICEDANESDLAFEEAKESLEKLHESLLMMKMASNGDSRNRDGAQVSVPRPVNCGVHGVTGQDLRKGLPQRVDIVEELATQVGHVKNLRCHHPM</sequence>
<evidence type="ECO:0000313" key="8">
    <source>
        <dbReference type="EMBL" id="OMO71692.1"/>
    </source>
</evidence>
<comment type="similarity">
    <text evidence="1 6">Belongs to the FHY3/FAR1 family.</text>
</comment>
<dbReference type="InterPro" id="IPR007527">
    <property type="entry name" value="Znf_SWIM"/>
</dbReference>
<protein>
    <recommendedName>
        <fullName evidence="6">Protein FAR1-RELATED SEQUENCE</fullName>
    </recommendedName>
</protein>
<keyword evidence="9" id="KW-1185">Reference proteome</keyword>
<keyword evidence="2 6" id="KW-0479">Metal-binding</keyword>
<dbReference type="AlphaFoldDB" id="A0A1R3HN51"/>
<dbReference type="GO" id="GO:0005634">
    <property type="term" value="C:nucleus"/>
    <property type="evidence" value="ECO:0007669"/>
    <property type="project" value="UniProtKB-SubCell"/>
</dbReference>
<keyword evidence="4 6" id="KW-0862">Zinc</keyword>
<proteinExistence type="inferred from homology"/>
<dbReference type="GO" id="GO:0008270">
    <property type="term" value="F:zinc ion binding"/>
    <property type="evidence" value="ECO:0007669"/>
    <property type="project" value="UniProtKB-UniRule"/>
</dbReference>
<feature type="domain" description="SWIM-type" evidence="7">
    <location>
        <begin position="89"/>
        <end position="125"/>
    </location>
</feature>
<evidence type="ECO:0000313" key="9">
    <source>
        <dbReference type="Proteomes" id="UP000187203"/>
    </source>
</evidence>
<comment type="subcellular location">
    <subcellularLocation>
        <location evidence="6">Nucleus</location>
    </subcellularLocation>
</comment>
<organism evidence="8 9">
    <name type="scientific">Corchorus olitorius</name>
    <dbReference type="NCBI Taxonomy" id="93759"/>
    <lineage>
        <taxon>Eukaryota</taxon>
        <taxon>Viridiplantae</taxon>
        <taxon>Streptophyta</taxon>
        <taxon>Embryophyta</taxon>
        <taxon>Tracheophyta</taxon>
        <taxon>Spermatophyta</taxon>
        <taxon>Magnoliopsida</taxon>
        <taxon>eudicotyledons</taxon>
        <taxon>Gunneridae</taxon>
        <taxon>Pentapetalae</taxon>
        <taxon>rosids</taxon>
        <taxon>malvids</taxon>
        <taxon>Malvales</taxon>
        <taxon>Malvaceae</taxon>
        <taxon>Grewioideae</taxon>
        <taxon>Apeibeae</taxon>
        <taxon>Corchorus</taxon>
    </lineage>
</organism>
<dbReference type="GO" id="GO:0006355">
    <property type="term" value="P:regulation of DNA-templated transcription"/>
    <property type="evidence" value="ECO:0007669"/>
    <property type="project" value="UniProtKB-UniRule"/>
</dbReference>
<comment type="function">
    <text evidence="6">Putative transcription activator involved in regulating light control of development.</text>
</comment>
<dbReference type="InterPro" id="IPR031052">
    <property type="entry name" value="FHY3/FAR1"/>
</dbReference>
<evidence type="ECO:0000256" key="4">
    <source>
        <dbReference type="ARBA" id="ARBA00022833"/>
    </source>
</evidence>
<dbReference type="OrthoDB" id="1726951at2759"/>
<evidence type="ECO:0000256" key="1">
    <source>
        <dbReference type="ARBA" id="ARBA00005889"/>
    </source>
</evidence>
<dbReference type="PANTHER" id="PTHR31669:SF292">
    <property type="entry name" value="OS02G0262500 PROTEIN"/>
    <property type="match status" value="1"/>
</dbReference>
<dbReference type="SMART" id="SM00575">
    <property type="entry name" value="ZnF_PMZ"/>
    <property type="match status" value="1"/>
</dbReference>
<dbReference type="PANTHER" id="PTHR31669">
    <property type="entry name" value="PROTEIN FAR1-RELATED SEQUENCE 10-RELATED"/>
    <property type="match status" value="1"/>
</dbReference>
<accession>A0A1R3HN51</accession>
<gene>
    <name evidence="8" type="ORF">COLO4_28114</name>
</gene>
<evidence type="ECO:0000256" key="2">
    <source>
        <dbReference type="ARBA" id="ARBA00022723"/>
    </source>
</evidence>
<dbReference type="STRING" id="93759.A0A1R3HN51"/>
<dbReference type="Proteomes" id="UP000187203">
    <property type="component" value="Unassembled WGS sequence"/>
</dbReference>
<evidence type="ECO:0000256" key="6">
    <source>
        <dbReference type="RuleBase" id="RU367018"/>
    </source>
</evidence>
<comment type="caution">
    <text evidence="8">The sequence shown here is derived from an EMBL/GenBank/DDBJ whole genome shotgun (WGS) entry which is preliminary data.</text>
</comment>
<dbReference type="PROSITE" id="PS50966">
    <property type="entry name" value="ZF_SWIM"/>
    <property type="match status" value="1"/>
</dbReference>
<evidence type="ECO:0000256" key="3">
    <source>
        <dbReference type="ARBA" id="ARBA00022771"/>
    </source>
</evidence>
<evidence type="ECO:0000259" key="7">
    <source>
        <dbReference type="PROSITE" id="PS50966"/>
    </source>
</evidence>
<keyword evidence="6" id="KW-0539">Nucleus</keyword>
<dbReference type="Pfam" id="PF04434">
    <property type="entry name" value="SWIM"/>
    <property type="match status" value="1"/>
</dbReference>
<reference evidence="9" key="1">
    <citation type="submission" date="2013-09" db="EMBL/GenBank/DDBJ databases">
        <title>Corchorus olitorius genome sequencing.</title>
        <authorList>
            <person name="Alam M."/>
            <person name="Haque M.S."/>
            <person name="Islam M.S."/>
            <person name="Emdad E.M."/>
            <person name="Islam M.M."/>
            <person name="Ahmed B."/>
            <person name="Halim A."/>
            <person name="Hossen Q.M.M."/>
            <person name="Hossain M.Z."/>
            <person name="Ahmed R."/>
            <person name="Khan M.M."/>
            <person name="Islam R."/>
            <person name="Rashid M.M."/>
            <person name="Khan S.A."/>
            <person name="Rahman M.S."/>
            <person name="Alam M."/>
            <person name="Yahiya A.S."/>
            <person name="Khan M.S."/>
            <person name="Azam M.S."/>
            <person name="Haque T."/>
            <person name="Lashkar M.Z.H."/>
            <person name="Akhand A.I."/>
            <person name="Morshed G."/>
            <person name="Roy S."/>
            <person name="Uddin K.S."/>
            <person name="Rabeya T."/>
            <person name="Hossain A.S."/>
            <person name="Chowdhury A."/>
            <person name="Snigdha A.R."/>
            <person name="Mortoza M.S."/>
            <person name="Matin S.A."/>
            <person name="Hoque S.M.E."/>
            <person name="Islam M.K."/>
            <person name="Roy D.K."/>
            <person name="Haider R."/>
            <person name="Moosa M.M."/>
            <person name="Elias S.M."/>
            <person name="Hasan A.M."/>
            <person name="Jahan S."/>
            <person name="Shafiuddin M."/>
            <person name="Mahmood N."/>
            <person name="Shommy N.S."/>
        </authorList>
    </citation>
    <scope>NUCLEOTIDE SEQUENCE [LARGE SCALE GENOMIC DNA]</scope>
    <source>
        <strain evidence="9">cv. O-4</strain>
    </source>
</reference>
<dbReference type="InterPro" id="IPR006564">
    <property type="entry name" value="Znf_PMZ"/>
</dbReference>
<keyword evidence="3 5" id="KW-0863">Zinc-finger</keyword>
<name>A0A1R3HN51_9ROSI</name>
<dbReference type="EMBL" id="AWUE01019753">
    <property type="protein sequence ID" value="OMO71692.1"/>
    <property type="molecule type" value="Genomic_DNA"/>
</dbReference>